<keyword evidence="3" id="KW-1003">Cell membrane</keyword>
<dbReference type="Pfam" id="PF00924">
    <property type="entry name" value="MS_channel_2nd"/>
    <property type="match status" value="1"/>
</dbReference>
<dbReference type="PANTHER" id="PTHR43634">
    <property type="entry name" value="OW CONDUCTANCE MECHANOSENSITIVE CHANNEL"/>
    <property type="match status" value="1"/>
</dbReference>
<keyword evidence="6 7" id="KW-0472">Membrane</keyword>
<dbReference type="Gene3D" id="3.30.70.100">
    <property type="match status" value="1"/>
</dbReference>
<evidence type="ECO:0000256" key="3">
    <source>
        <dbReference type="ARBA" id="ARBA00022475"/>
    </source>
</evidence>
<evidence type="ECO:0000256" key="7">
    <source>
        <dbReference type="SAM" id="Phobius"/>
    </source>
</evidence>
<evidence type="ECO:0000256" key="2">
    <source>
        <dbReference type="ARBA" id="ARBA00008017"/>
    </source>
</evidence>
<dbReference type="PANTHER" id="PTHR43634:SF2">
    <property type="entry name" value="LOW CONDUCTANCE MECHANOSENSITIVE CHANNEL YNAI"/>
    <property type="match status" value="1"/>
</dbReference>
<gene>
    <name evidence="11" type="ORF">OW729_19075</name>
</gene>
<evidence type="ECO:0000259" key="10">
    <source>
        <dbReference type="Pfam" id="PF21088"/>
    </source>
</evidence>
<dbReference type="Proteomes" id="UP001144612">
    <property type="component" value="Unassembled WGS sequence"/>
</dbReference>
<dbReference type="RefSeq" id="WP_268063119.1">
    <property type="nucleotide sequence ID" value="NZ_JAPQFJ010000045.1"/>
</dbReference>
<evidence type="ECO:0000313" key="11">
    <source>
        <dbReference type="EMBL" id="MCY6960686.1"/>
    </source>
</evidence>
<comment type="similarity">
    <text evidence="2">Belongs to the MscS (TC 1.A.23) family.</text>
</comment>
<dbReference type="InterPro" id="IPR049142">
    <property type="entry name" value="MS_channel_1st"/>
</dbReference>
<dbReference type="Gene3D" id="2.30.30.60">
    <property type="match status" value="1"/>
</dbReference>
<comment type="subcellular location">
    <subcellularLocation>
        <location evidence="1">Cell membrane</location>
        <topology evidence="1">Multi-pass membrane protein</topology>
    </subcellularLocation>
</comment>
<accession>A0ABT4DED4</accession>
<feature type="domain" description="Mechanosensitive ion channel MscS C-terminal" evidence="9">
    <location>
        <begin position="271"/>
        <end position="357"/>
    </location>
</feature>
<evidence type="ECO:0000256" key="6">
    <source>
        <dbReference type="ARBA" id="ARBA00023136"/>
    </source>
</evidence>
<dbReference type="Gene3D" id="1.10.287.1260">
    <property type="match status" value="1"/>
</dbReference>
<feature type="transmembrane region" description="Helical" evidence="7">
    <location>
        <begin position="149"/>
        <end position="172"/>
    </location>
</feature>
<keyword evidence="5 7" id="KW-1133">Transmembrane helix</keyword>
<sequence length="378" mass="42860">MDDVQQAFNQAEQKINFIADKFTFNTIKYIGIGIGIFFIFLLLRKIFTNYILKGLLKITARTRTNLDRKIIAAFQEPMRALFVVLGAYFAILFFGRAFGYNLHTVTGIINLFKSIIIILFAWACYNLTTEHSVLYEELSEIFNIKLDKIIFPFISKILQIMIIALAICIIFAIWDYNISGFVAGLGVGGAALAFAAKDALSNIFGGFVIILDKPFSIGDYIKTANVEGIVEDITIRSTRIRTLDKALVTEPNSTLSNSAIINWTKRDMRRINFTLGVTYDTSKDKLKVCVESIKQMLIDDPEINDETILVYFDGFNQSSLDIFIYCFANTAEWDKYMQVKQNVNFKIMDILSREGVSAAFPSTSVYFETPLINSKLEK</sequence>
<feature type="transmembrane region" description="Helical" evidence="7">
    <location>
        <begin position="26"/>
        <end position="43"/>
    </location>
</feature>
<dbReference type="SUPFAM" id="SSF82689">
    <property type="entry name" value="Mechanosensitive channel protein MscS (YggB), C-terminal domain"/>
    <property type="match status" value="1"/>
</dbReference>
<dbReference type="InterPro" id="IPR011014">
    <property type="entry name" value="MscS_channel_TM-2"/>
</dbReference>
<dbReference type="InterPro" id="IPR006685">
    <property type="entry name" value="MscS_channel_2nd"/>
</dbReference>
<dbReference type="Pfam" id="PF21082">
    <property type="entry name" value="MS_channel_3rd"/>
    <property type="match status" value="1"/>
</dbReference>
<proteinExistence type="inferred from homology"/>
<name>A0ABT4DED4_9CLOT</name>
<comment type="caution">
    <text evidence="11">The sequence shown here is derived from an EMBL/GenBank/DDBJ whole genome shotgun (WGS) entry which is preliminary data.</text>
</comment>
<dbReference type="InterPro" id="IPR010920">
    <property type="entry name" value="LSM_dom_sf"/>
</dbReference>
<evidence type="ECO:0000256" key="1">
    <source>
        <dbReference type="ARBA" id="ARBA00004651"/>
    </source>
</evidence>
<organism evidence="11 12">
    <name type="scientific">Clostridium brassicae</name>
    <dbReference type="NCBI Taxonomy" id="2999072"/>
    <lineage>
        <taxon>Bacteria</taxon>
        <taxon>Bacillati</taxon>
        <taxon>Bacillota</taxon>
        <taxon>Clostridia</taxon>
        <taxon>Eubacteriales</taxon>
        <taxon>Clostridiaceae</taxon>
        <taxon>Clostridium</taxon>
    </lineage>
</organism>
<evidence type="ECO:0000256" key="5">
    <source>
        <dbReference type="ARBA" id="ARBA00022989"/>
    </source>
</evidence>
<evidence type="ECO:0000259" key="9">
    <source>
        <dbReference type="Pfam" id="PF21082"/>
    </source>
</evidence>
<evidence type="ECO:0000259" key="8">
    <source>
        <dbReference type="Pfam" id="PF00924"/>
    </source>
</evidence>
<keyword evidence="12" id="KW-1185">Reference proteome</keyword>
<dbReference type="InterPro" id="IPR011066">
    <property type="entry name" value="MscS_channel_C_sf"/>
</dbReference>
<dbReference type="SUPFAM" id="SSF82861">
    <property type="entry name" value="Mechanosensitive channel protein MscS (YggB), transmembrane region"/>
    <property type="match status" value="1"/>
</dbReference>
<feature type="transmembrane region" description="Helical" evidence="7">
    <location>
        <begin position="178"/>
        <end position="196"/>
    </location>
</feature>
<feature type="transmembrane region" description="Helical" evidence="7">
    <location>
        <begin position="78"/>
        <end position="99"/>
    </location>
</feature>
<dbReference type="InterPro" id="IPR045042">
    <property type="entry name" value="YnaI-like"/>
</dbReference>
<dbReference type="Pfam" id="PF21088">
    <property type="entry name" value="MS_channel_1st"/>
    <property type="match status" value="1"/>
</dbReference>
<keyword evidence="4 7" id="KW-0812">Transmembrane</keyword>
<evidence type="ECO:0000313" key="12">
    <source>
        <dbReference type="Proteomes" id="UP001144612"/>
    </source>
</evidence>
<dbReference type="EMBL" id="JAPQFJ010000045">
    <property type="protein sequence ID" value="MCY6960686.1"/>
    <property type="molecule type" value="Genomic_DNA"/>
</dbReference>
<reference evidence="11" key="1">
    <citation type="submission" date="2022-12" db="EMBL/GenBank/DDBJ databases">
        <title>Clostridium sp. nov., isolated from industrial wastewater.</title>
        <authorList>
            <person name="Jiayan W."/>
        </authorList>
    </citation>
    <scope>NUCLEOTIDE SEQUENCE</scope>
    <source>
        <strain evidence="11">ZC22-4</strain>
    </source>
</reference>
<dbReference type="SUPFAM" id="SSF50182">
    <property type="entry name" value="Sm-like ribonucleoproteins"/>
    <property type="match status" value="1"/>
</dbReference>
<dbReference type="InterPro" id="IPR049278">
    <property type="entry name" value="MS_channel_C"/>
</dbReference>
<feature type="domain" description="Mechanosensitive ion channel transmembrane helices 2/3" evidence="10">
    <location>
        <begin position="156"/>
        <end position="197"/>
    </location>
</feature>
<dbReference type="InterPro" id="IPR023408">
    <property type="entry name" value="MscS_beta-dom_sf"/>
</dbReference>
<feature type="transmembrane region" description="Helical" evidence="7">
    <location>
        <begin position="105"/>
        <end position="128"/>
    </location>
</feature>
<feature type="domain" description="Mechanosensitive ion channel MscS" evidence="8">
    <location>
        <begin position="198"/>
        <end position="265"/>
    </location>
</feature>
<evidence type="ECO:0000256" key="4">
    <source>
        <dbReference type="ARBA" id="ARBA00022692"/>
    </source>
</evidence>
<protein>
    <submittedName>
        <fullName evidence="11">Mechanosensitive ion channel family protein</fullName>
    </submittedName>
</protein>